<keyword evidence="11" id="KW-0472">Membrane</keyword>
<keyword evidence="3" id="KW-0808">Transferase</keyword>
<evidence type="ECO:0000256" key="3">
    <source>
        <dbReference type="ARBA" id="ARBA00022679"/>
    </source>
</evidence>
<gene>
    <name evidence="13" type="ORF">FNW02_24130</name>
</gene>
<evidence type="ECO:0000256" key="10">
    <source>
        <dbReference type="PROSITE-ProRule" id="PRU10141"/>
    </source>
</evidence>
<dbReference type="CDD" id="cd14014">
    <property type="entry name" value="STKc_PknB_like"/>
    <property type="match status" value="1"/>
</dbReference>
<comment type="catalytic activity">
    <reaction evidence="8">
        <text>L-threonyl-[protein] + ATP = O-phospho-L-threonyl-[protein] + ADP + H(+)</text>
        <dbReference type="Rhea" id="RHEA:46608"/>
        <dbReference type="Rhea" id="RHEA-COMP:11060"/>
        <dbReference type="Rhea" id="RHEA-COMP:11605"/>
        <dbReference type="ChEBI" id="CHEBI:15378"/>
        <dbReference type="ChEBI" id="CHEBI:30013"/>
        <dbReference type="ChEBI" id="CHEBI:30616"/>
        <dbReference type="ChEBI" id="CHEBI:61977"/>
        <dbReference type="ChEBI" id="CHEBI:456216"/>
        <dbReference type="EC" id="2.7.11.1"/>
    </reaction>
</comment>
<evidence type="ECO:0000313" key="13">
    <source>
        <dbReference type="EMBL" id="MBD6618828.1"/>
    </source>
</evidence>
<dbReference type="GO" id="GO:0004674">
    <property type="term" value="F:protein serine/threonine kinase activity"/>
    <property type="evidence" value="ECO:0007669"/>
    <property type="project" value="UniProtKB-KW"/>
</dbReference>
<evidence type="ECO:0000313" key="14">
    <source>
        <dbReference type="Proteomes" id="UP001165986"/>
    </source>
</evidence>
<protein>
    <recommendedName>
        <fullName evidence="1">non-specific serine/threonine protein kinase</fullName>
        <ecNumber evidence="1">2.7.11.1</ecNumber>
    </recommendedName>
</protein>
<dbReference type="Gene3D" id="2.20.110.10">
    <property type="entry name" value="Histone H3 K4-specific methyltransferase SET7/9 N-terminal domain"/>
    <property type="match status" value="2"/>
</dbReference>
<dbReference type="Gene3D" id="1.10.510.10">
    <property type="entry name" value="Transferase(Phosphotransferase) domain 1"/>
    <property type="match status" value="1"/>
</dbReference>
<evidence type="ECO:0000256" key="1">
    <source>
        <dbReference type="ARBA" id="ARBA00012513"/>
    </source>
</evidence>
<keyword evidence="5 10" id="KW-0547">Nucleotide-binding</keyword>
<dbReference type="PANTHER" id="PTHR24363:SF0">
    <property type="entry name" value="SERINE_THREONINE KINASE LIKE DOMAIN CONTAINING 1"/>
    <property type="match status" value="1"/>
</dbReference>
<reference evidence="13" key="1">
    <citation type="submission" date="2019-07" db="EMBL/GenBank/DDBJ databases">
        <title>Toxilogical consequences of a new and cryptic species of cyanobacteria (Komarekiella delphini-convector) recovered from the epidermis of a bottlenose dolphin and 1500 ft. in the air.</title>
        <authorList>
            <person name="Brown A.O."/>
            <person name="Dvorak P."/>
            <person name="Villanueva C.D."/>
            <person name="Foss A.J."/>
            <person name="Garvey A.D."/>
            <person name="Gibson Q.A."/>
            <person name="Johansen J.R."/>
            <person name="Casamatta D.A."/>
        </authorList>
    </citation>
    <scope>NUCLEOTIDE SEQUENCE</scope>
    <source>
        <strain evidence="13">SJRDD-AB1</strain>
    </source>
</reference>
<evidence type="ECO:0000256" key="11">
    <source>
        <dbReference type="SAM" id="Phobius"/>
    </source>
</evidence>
<evidence type="ECO:0000256" key="8">
    <source>
        <dbReference type="ARBA" id="ARBA00047899"/>
    </source>
</evidence>
<dbReference type="InterPro" id="IPR003409">
    <property type="entry name" value="MORN"/>
</dbReference>
<dbReference type="Proteomes" id="UP001165986">
    <property type="component" value="Unassembled WGS sequence"/>
</dbReference>
<keyword evidence="7 10" id="KW-0067">ATP-binding</keyword>
<comment type="caution">
    <text evidence="13">The sequence shown here is derived from an EMBL/GenBank/DDBJ whole genome shotgun (WGS) entry which is preliminary data.</text>
</comment>
<keyword evidence="11" id="KW-0812">Transmembrane</keyword>
<evidence type="ECO:0000256" key="6">
    <source>
        <dbReference type="ARBA" id="ARBA00022777"/>
    </source>
</evidence>
<evidence type="ECO:0000256" key="9">
    <source>
        <dbReference type="ARBA" id="ARBA00048679"/>
    </source>
</evidence>
<dbReference type="SUPFAM" id="SSF82185">
    <property type="entry name" value="Histone H3 K4-specific methyltransferase SET7/9 N-terminal domain"/>
    <property type="match status" value="2"/>
</dbReference>
<keyword evidence="2" id="KW-0723">Serine/threonine-protein kinase</keyword>
<dbReference type="InterPro" id="IPR017441">
    <property type="entry name" value="Protein_kinase_ATP_BS"/>
</dbReference>
<dbReference type="SUPFAM" id="SSF56112">
    <property type="entry name" value="Protein kinase-like (PK-like)"/>
    <property type="match status" value="1"/>
</dbReference>
<keyword evidence="6 13" id="KW-0418">Kinase</keyword>
<dbReference type="SMART" id="SM00698">
    <property type="entry name" value="MORN"/>
    <property type="match status" value="4"/>
</dbReference>
<feature type="domain" description="Protein kinase" evidence="12">
    <location>
        <begin position="15"/>
        <end position="282"/>
    </location>
</feature>
<keyword evidence="11" id="KW-1133">Transmembrane helix</keyword>
<dbReference type="PROSITE" id="PS00107">
    <property type="entry name" value="PROTEIN_KINASE_ATP"/>
    <property type="match status" value="1"/>
</dbReference>
<dbReference type="Pfam" id="PF00069">
    <property type="entry name" value="Pkinase"/>
    <property type="match status" value="1"/>
</dbReference>
<accession>A0AA40T0Q2</accession>
<dbReference type="PANTHER" id="PTHR24363">
    <property type="entry name" value="SERINE/THREONINE PROTEIN KINASE"/>
    <property type="match status" value="1"/>
</dbReference>
<dbReference type="Pfam" id="PF02493">
    <property type="entry name" value="MORN"/>
    <property type="match status" value="3"/>
</dbReference>
<evidence type="ECO:0000256" key="7">
    <source>
        <dbReference type="ARBA" id="ARBA00022840"/>
    </source>
</evidence>
<dbReference type="InterPro" id="IPR011009">
    <property type="entry name" value="Kinase-like_dom_sf"/>
</dbReference>
<proteinExistence type="predicted"/>
<sequence>MDADRLIYTVIRKRYRIVRFLGSGAFGDTYLAEDLDLPSYPKCVVKQLKPKTSEQEVLLVARRLFESEAEFLYRLGQLSKQIPKLFAHFEENDEFYLVQEFVDGDNLAAEIIPGNKWSEGEVIKLLQEILEVLAVVHQQNIIHRDIKPQNLMRRREDGKIVLIDFGAVKEIKGLAANIQGQVTSTIVIGSNGYMPNEQANSKPRLCSDIYAVGVIGIQALTGKLPKDFQEDPSNGEIIWRNEANVSNKLANVLTKMVRYNFSQRYQTASEALQALNSISPVLSKSITWWKFPYRRKVLVVTGVGAGMLVLASFTLLSIKTTENFTQLPCDAEPSLFSLPALPDEAYTMHIDGSKYHGYLVQNQKLTGKGTLLFKSGNRYDGELKNGQRDGCGRYSFLAETISHQYYIGQYVNDKPEGRGRLRWKNGNEYRGDFKDGKCEGYGVFEFANGSSKSGVWQKGNLLAEKIISCD</sequence>
<dbReference type="EMBL" id="VJXY01000032">
    <property type="protein sequence ID" value="MBD6618828.1"/>
    <property type="molecule type" value="Genomic_DNA"/>
</dbReference>
<dbReference type="SMART" id="SM00220">
    <property type="entry name" value="S_TKc"/>
    <property type="match status" value="1"/>
</dbReference>
<name>A0AA40T0Q2_9NOST</name>
<dbReference type="AlphaFoldDB" id="A0AA40T0Q2"/>
<organism evidence="13 14">
    <name type="scientific">Komarekiella delphini-convector SJRDD-AB1</name>
    <dbReference type="NCBI Taxonomy" id="2593771"/>
    <lineage>
        <taxon>Bacteria</taxon>
        <taxon>Bacillati</taxon>
        <taxon>Cyanobacteriota</taxon>
        <taxon>Cyanophyceae</taxon>
        <taxon>Nostocales</taxon>
        <taxon>Nostocaceae</taxon>
        <taxon>Komarekiella</taxon>
        <taxon>Komarekiella delphini-convector</taxon>
    </lineage>
</organism>
<dbReference type="GO" id="GO:0005524">
    <property type="term" value="F:ATP binding"/>
    <property type="evidence" value="ECO:0007669"/>
    <property type="project" value="UniProtKB-UniRule"/>
</dbReference>
<evidence type="ECO:0000256" key="5">
    <source>
        <dbReference type="ARBA" id="ARBA00022741"/>
    </source>
</evidence>
<keyword evidence="4" id="KW-0677">Repeat</keyword>
<evidence type="ECO:0000256" key="2">
    <source>
        <dbReference type="ARBA" id="ARBA00022527"/>
    </source>
</evidence>
<feature type="transmembrane region" description="Helical" evidence="11">
    <location>
        <begin position="297"/>
        <end position="318"/>
    </location>
</feature>
<dbReference type="EC" id="2.7.11.1" evidence="1"/>
<evidence type="ECO:0000259" key="12">
    <source>
        <dbReference type="PROSITE" id="PS50011"/>
    </source>
</evidence>
<dbReference type="InterPro" id="IPR000719">
    <property type="entry name" value="Prot_kinase_dom"/>
</dbReference>
<comment type="catalytic activity">
    <reaction evidence="9">
        <text>L-seryl-[protein] + ATP = O-phospho-L-seryl-[protein] + ADP + H(+)</text>
        <dbReference type="Rhea" id="RHEA:17989"/>
        <dbReference type="Rhea" id="RHEA-COMP:9863"/>
        <dbReference type="Rhea" id="RHEA-COMP:11604"/>
        <dbReference type="ChEBI" id="CHEBI:15378"/>
        <dbReference type="ChEBI" id="CHEBI:29999"/>
        <dbReference type="ChEBI" id="CHEBI:30616"/>
        <dbReference type="ChEBI" id="CHEBI:83421"/>
        <dbReference type="ChEBI" id="CHEBI:456216"/>
        <dbReference type="EC" id="2.7.11.1"/>
    </reaction>
</comment>
<keyword evidence="14" id="KW-1185">Reference proteome</keyword>
<evidence type="ECO:0000256" key="4">
    <source>
        <dbReference type="ARBA" id="ARBA00022737"/>
    </source>
</evidence>
<dbReference type="PROSITE" id="PS50011">
    <property type="entry name" value="PROTEIN_KINASE_DOM"/>
    <property type="match status" value="1"/>
</dbReference>
<feature type="binding site" evidence="10">
    <location>
        <position position="46"/>
    </location>
    <ligand>
        <name>ATP</name>
        <dbReference type="ChEBI" id="CHEBI:30616"/>
    </ligand>
</feature>